<proteinExistence type="predicted"/>
<protein>
    <recommendedName>
        <fullName evidence="3">Sulfate transporter</fullName>
    </recommendedName>
</protein>
<evidence type="ECO:0000313" key="2">
    <source>
        <dbReference type="Proteomes" id="UP000198862"/>
    </source>
</evidence>
<dbReference type="InterPro" id="IPR021505">
    <property type="entry name" value="Phage_B3_Orf6"/>
</dbReference>
<dbReference type="RefSeq" id="WP_245763749.1">
    <property type="nucleotide sequence ID" value="NZ_FOLO01000004.1"/>
</dbReference>
<evidence type="ECO:0000313" key="1">
    <source>
        <dbReference type="EMBL" id="SFC04679.1"/>
    </source>
</evidence>
<dbReference type="Pfam" id="PF11363">
    <property type="entry name" value="DUF3164"/>
    <property type="match status" value="1"/>
</dbReference>
<gene>
    <name evidence="1" type="ORF">SAMN02745724_00751</name>
</gene>
<dbReference type="EMBL" id="FOLO01000004">
    <property type="protein sequence ID" value="SFC04679.1"/>
    <property type="molecule type" value="Genomic_DNA"/>
</dbReference>
<sequence>MTDINAIPQGFKKDGKGNLVALANIKQTDLIRDEFVYKAIAQAKKMQLELAQFKENQMSEADEFIELLAQEHDVKLGGKKGNITLRSFDHKLKVTLQNQERIELGPQLIIAKQLIDECLETWTQDGNQNIQIIVNNVFNTDKEGTINPQRILSLRKYEITDNSGKWQKAMDLIAESVDVVDSCRFIRFYETDENGKEQPISLDIAKL</sequence>
<accession>A0A1I1FYL0</accession>
<name>A0A1I1FYL0_9GAMM</name>
<dbReference type="Proteomes" id="UP000198862">
    <property type="component" value="Unassembled WGS sequence"/>
</dbReference>
<evidence type="ECO:0008006" key="3">
    <source>
        <dbReference type="Google" id="ProtNLM"/>
    </source>
</evidence>
<organism evidence="1 2">
    <name type="scientific">Pseudoalteromonas denitrificans DSM 6059</name>
    <dbReference type="NCBI Taxonomy" id="1123010"/>
    <lineage>
        <taxon>Bacteria</taxon>
        <taxon>Pseudomonadati</taxon>
        <taxon>Pseudomonadota</taxon>
        <taxon>Gammaproteobacteria</taxon>
        <taxon>Alteromonadales</taxon>
        <taxon>Pseudoalteromonadaceae</taxon>
        <taxon>Pseudoalteromonas</taxon>
    </lineage>
</organism>
<dbReference type="STRING" id="1123010.SAMN02745724_00751"/>
<dbReference type="AlphaFoldDB" id="A0A1I1FYL0"/>
<reference evidence="1 2" key="1">
    <citation type="submission" date="2016-10" db="EMBL/GenBank/DDBJ databases">
        <authorList>
            <person name="de Groot N.N."/>
        </authorList>
    </citation>
    <scope>NUCLEOTIDE SEQUENCE [LARGE SCALE GENOMIC DNA]</scope>
    <source>
        <strain evidence="1 2">DSM 6059</strain>
    </source>
</reference>
<keyword evidence="2" id="KW-1185">Reference proteome</keyword>